<dbReference type="PANTHER" id="PTHR22888:SF9">
    <property type="entry name" value="CYTOCHROME C OXIDASE SUBUNIT 2"/>
    <property type="match status" value="1"/>
</dbReference>
<keyword evidence="14 16" id="KW-0472">Membrane</keyword>
<keyword evidence="10 16" id="KW-0249">Electron transport</keyword>
<gene>
    <name evidence="19" type="primary">COX2</name>
</gene>
<dbReference type="GO" id="GO:0042773">
    <property type="term" value="P:ATP synthesis coupled electron transport"/>
    <property type="evidence" value="ECO:0007669"/>
    <property type="project" value="TreeGrafter"/>
</dbReference>
<dbReference type="Gene3D" id="2.60.40.420">
    <property type="entry name" value="Cupredoxins - blue copper proteins"/>
    <property type="match status" value="1"/>
</dbReference>
<dbReference type="Gene3D" id="1.10.287.90">
    <property type="match status" value="1"/>
</dbReference>
<evidence type="ECO:0000256" key="5">
    <source>
        <dbReference type="ARBA" id="ARBA00022660"/>
    </source>
</evidence>
<evidence type="ECO:0000256" key="14">
    <source>
        <dbReference type="ARBA" id="ARBA00023136"/>
    </source>
</evidence>
<comment type="subcellular location">
    <subcellularLocation>
        <location evidence="1 16">Mitochondrion inner membrane</location>
        <topology evidence="1 16">Multi-pass membrane protein</topology>
    </subcellularLocation>
</comment>
<keyword evidence="16" id="KW-0479">Metal-binding</keyword>
<dbReference type="EMBL" id="AB439509">
    <property type="protein sequence ID" value="BAH47486.1"/>
    <property type="molecule type" value="Genomic_DNA"/>
</dbReference>
<comment type="catalytic activity">
    <reaction evidence="15">
        <text>4 Fe(II)-[cytochrome c] + O2 + 8 H(+)(in) = 4 Fe(III)-[cytochrome c] + 2 H2O + 4 H(+)(out)</text>
        <dbReference type="Rhea" id="RHEA:11436"/>
        <dbReference type="Rhea" id="RHEA-COMP:10350"/>
        <dbReference type="Rhea" id="RHEA-COMP:14399"/>
        <dbReference type="ChEBI" id="CHEBI:15377"/>
        <dbReference type="ChEBI" id="CHEBI:15378"/>
        <dbReference type="ChEBI" id="CHEBI:15379"/>
        <dbReference type="ChEBI" id="CHEBI:29033"/>
        <dbReference type="ChEBI" id="CHEBI:29034"/>
        <dbReference type="EC" id="7.1.1.9"/>
    </reaction>
    <physiologicalReaction direction="left-to-right" evidence="15">
        <dbReference type="Rhea" id="RHEA:11437"/>
    </physiologicalReaction>
</comment>
<keyword evidence="13 16" id="KW-0496">Mitochondrion</keyword>
<dbReference type="GO" id="GO:0005507">
    <property type="term" value="F:copper ion binding"/>
    <property type="evidence" value="ECO:0007669"/>
    <property type="project" value="InterPro"/>
</dbReference>
<keyword evidence="8" id="KW-0460">Magnesium</keyword>
<dbReference type="AlphaFoldDB" id="C0SSR0"/>
<dbReference type="InterPro" id="IPR045187">
    <property type="entry name" value="CcO_II"/>
</dbReference>
<evidence type="ECO:0000256" key="4">
    <source>
        <dbReference type="ARBA" id="ARBA00022448"/>
    </source>
</evidence>
<evidence type="ECO:0000256" key="7">
    <source>
        <dbReference type="ARBA" id="ARBA00022792"/>
    </source>
</evidence>
<dbReference type="PRINTS" id="PR01166">
    <property type="entry name" value="CYCOXIDASEII"/>
</dbReference>
<evidence type="ECO:0000256" key="6">
    <source>
        <dbReference type="ARBA" id="ARBA00022692"/>
    </source>
</evidence>
<evidence type="ECO:0000256" key="2">
    <source>
        <dbReference type="ARBA" id="ARBA00007866"/>
    </source>
</evidence>
<dbReference type="InterPro" id="IPR036257">
    <property type="entry name" value="Cyt_c_oxidase_su2_TM_sf"/>
</dbReference>
<keyword evidence="4 16" id="KW-0813">Transport</keyword>
<keyword evidence="5 16" id="KW-0679">Respiratory chain</keyword>
<dbReference type="Pfam" id="PF02790">
    <property type="entry name" value="COX2_TM"/>
    <property type="match status" value="1"/>
</dbReference>
<dbReference type="PROSITE" id="PS50999">
    <property type="entry name" value="COX2_TM"/>
    <property type="match status" value="1"/>
</dbReference>
<organism evidence="19">
    <name type="scientific">Orthezia yashushii</name>
    <dbReference type="NCBI Taxonomy" id="535994"/>
    <lineage>
        <taxon>Eukaryota</taxon>
        <taxon>Metazoa</taxon>
        <taxon>Ecdysozoa</taxon>
        <taxon>Arthropoda</taxon>
        <taxon>Hexapoda</taxon>
        <taxon>Insecta</taxon>
        <taxon>Pterygota</taxon>
        <taxon>Neoptera</taxon>
        <taxon>Paraneoptera</taxon>
        <taxon>Hemiptera</taxon>
        <taxon>Sternorrhyncha</taxon>
        <taxon>Coccoidea</taxon>
        <taxon>Ortheziidae</taxon>
        <taxon>Orthezia</taxon>
    </lineage>
</organism>
<evidence type="ECO:0000256" key="3">
    <source>
        <dbReference type="ARBA" id="ARBA00015946"/>
    </source>
</evidence>
<proteinExistence type="inferred from homology"/>
<keyword evidence="9" id="KW-1278">Translocase</keyword>
<evidence type="ECO:0000256" key="13">
    <source>
        <dbReference type="ARBA" id="ARBA00023128"/>
    </source>
</evidence>
<dbReference type="PANTHER" id="PTHR22888">
    <property type="entry name" value="CYTOCHROME C OXIDASE, SUBUNIT II"/>
    <property type="match status" value="1"/>
</dbReference>
<reference evidence="19" key="1">
    <citation type="journal article" date="2009" name="Genes Genet. Syst.">
        <title>Mitochondrial phylogeny certified PGL (Paternal Genome Loss) is of single origin and haplodiploidy sensu stricto (arrhenotoky) did not evolve from PGL in the scale insects (Hemiptera: Coccoidea).</title>
        <authorList>
            <person name="Yokogawa T."/>
            <person name="Yahara T."/>
        </authorList>
    </citation>
    <scope>NUCLEOTIDE SEQUENCE</scope>
</reference>
<feature type="domain" description="Cytochrome oxidase subunit II copper A binding" evidence="17">
    <location>
        <begin position="98"/>
        <end position="194"/>
    </location>
</feature>
<evidence type="ECO:0000256" key="11">
    <source>
        <dbReference type="ARBA" id="ARBA00022989"/>
    </source>
</evidence>
<evidence type="ECO:0000256" key="16">
    <source>
        <dbReference type="RuleBase" id="RU000457"/>
    </source>
</evidence>
<evidence type="ECO:0000259" key="18">
    <source>
        <dbReference type="PROSITE" id="PS50999"/>
    </source>
</evidence>
<name>C0SSR0_9HEMI</name>
<feature type="domain" description="Cytochrome oxidase subunit II transmembrane region profile" evidence="18">
    <location>
        <begin position="7"/>
        <end position="97"/>
    </location>
</feature>
<evidence type="ECO:0000313" key="19">
    <source>
        <dbReference type="EMBL" id="BAH47486.1"/>
    </source>
</evidence>
<sequence length="194" mass="23205">MNKILSMMMSWKKTFQESNSTWMEQMIKIHETNMNIMMIMSTMITYLLMTTMTNKMTNMKNTENQKMENTWTKLTTLIILMMTIKSIKTLFMTNEMNLPMMTIKVISNQWFWTYEYMNTKKKMNSYTMMKKNFNFMNLETNNKMIMPTMKQIQIISTSMDVIHSWSIPSMNIKLDSIPNHLNQTSMMSNKTNVM</sequence>
<protein>
    <recommendedName>
        <fullName evidence="3 16">Cytochrome c oxidase subunit 2</fullName>
    </recommendedName>
</protein>
<dbReference type="SUPFAM" id="SSF49503">
    <property type="entry name" value="Cupredoxins"/>
    <property type="match status" value="1"/>
</dbReference>
<feature type="non-terminal residue" evidence="19">
    <location>
        <position position="194"/>
    </location>
</feature>
<comment type="similarity">
    <text evidence="2 16">Belongs to the cytochrome c oxidase subunit 2 family.</text>
</comment>
<dbReference type="PROSITE" id="PS50857">
    <property type="entry name" value="COX2_CUA"/>
    <property type="match status" value="1"/>
</dbReference>
<keyword evidence="11" id="KW-1133">Transmembrane helix</keyword>
<evidence type="ECO:0000259" key="17">
    <source>
        <dbReference type="PROSITE" id="PS50857"/>
    </source>
</evidence>
<keyword evidence="12 16" id="KW-0186">Copper</keyword>
<dbReference type="SUPFAM" id="SSF81464">
    <property type="entry name" value="Cytochrome c oxidase subunit II-like, transmembrane region"/>
    <property type="match status" value="1"/>
</dbReference>
<dbReference type="InterPro" id="IPR008972">
    <property type="entry name" value="Cupredoxin"/>
</dbReference>
<dbReference type="GO" id="GO:0004129">
    <property type="term" value="F:cytochrome-c oxidase activity"/>
    <property type="evidence" value="ECO:0007669"/>
    <property type="project" value="UniProtKB-EC"/>
</dbReference>
<accession>C0SSR0</accession>
<evidence type="ECO:0000256" key="12">
    <source>
        <dbReference type="ARBA" id="ARBA00023008"/>
    </source>
</evidence>
<comment type="cofactor">
    <cofactor evidence="16">
        <name>Cu cation</name>
        <dbReference type="ChEBI" id="CHEBI:23378"/>
    </cofactor>
    <text evidence="16">Binds a copper A center.</text>
</comment>
<evidence type="ECO:0000256" key="9">
    <source>
        <dbReference type="ARBA" id="ARBA00022967"/>
    </source>
</evidence>
<geneLocation type="mitochondrion" evidence="19"/>
<keyword evidence="6 16" id="KW-0812">Transmembrane</keyword>
<comment type="function">
    <text evidence="16">Component of the cytochrome c oxidase, the last enzyme in the mitochondrial electron transport chain which drives oxidative phosphorylation. The respiratory chain contains 3 multisubunit complexes succinate dehydrogenase (complex II, CII), ubiquinol-cytochrome c oxidoreductase (cytochrome b-c1 complex, complex III, CIII) and cytochrome c oxidase (complex IV, CIV), that cooperate to transfer electrons derived from NADH and succinate to molecular oxygen, creating an electrochemical gradient over the inner membrane that drives transmembrane transport and the ATP synthase. Cytochrome c oxidase is the component of the respiratory chain that catalyzes the reduction of oxygen to water. Electrons originating from reduced cytochrome c in the intermembrane space (IMS) are transferred via the dinuclear copper A center (CU(A)) of subunit 2 and heme A of subunit 1 to the active site in subunit 1, a binuclear center (BNC) formed by heme A3 and copper B (CU(B)). The BNC reduces molecular oxygen to 2 water molecules using 4 electrons from cytochrome c in the IMS and 4 protons from the mitochondrial matrix.</text>
</comment>
<evidence type="ECO:0000256" key="8">
    <source>
        <dbReference type="ARBA" id="ARBA00022842"/>
    </source>
</evidence>
<dbReference type="InterPro" id="IPR002429">
    <property type="entry name" value="CcO_II-like_C"/>
</dbReference>
<evidence type="ECO:0000256" key="10">
    <source>
        <dbReference type="ARBA" id="ARBA00022982"/>
    </source>
</evidence>
<evidence type="ECO:0000256" key="1">
    <source>
        <dbReference type="ARBA" id="ARBA00004448"/>
    </source>
</evidence>
<keyword evidence="7 16" id="KW-0999">Mitochondrion inner membrane</keyword>
<evidence type="ECO:0000256" key="15">
    <source>
        <dbReference type="ARBA" id="ARBA00049512"/>
    </source>
</evidence>
<dbReference type="GO" id="GO:0005743">
    <property type="term" value="C:mitochondrial inner membrane"/>
    <property type="evidence" value="ECO:0007669"/>
    <property type="project" value="UniProtKB-SubCell"/>
</dbReference>
<dbReference type="InterPro" id="IPR011759">
    <property type="entry name" value="Cyt_c_oxidase_su2_TM_dom"/>
</dbReference>
<dbReference type="Pfam" id="PF00116">
    <property type="entry name" value="COX2"/>
    <property type="match status" value="1"/>
</dbReference>